<dbReference type="Proteomes" id="UP000481153">
    <property type="component" value="Unassembled WGS sequence"/>
</dbReference>
<dbReference type="GO" id="GO:0006508">
    <property type="term" value="P:proteolysis"/>
    <property type="evidence" value="ECO:0007669"/>
    <property type="project" value="InterPro"/>
</dbReference>
<feature type="signal peptide" evidence="2">
    <location>
        <begin position="1"/>
        <end position="30"/>
    </location>
</feature>
<keyword evidence="2" id="KW-0732">Signal</keyword>
<dbReference type="VEuPathDB" id="FungiDB:AeMF1_006611"/>
<organism evidence="4 5">
    <name type="scientific">Aphanomyces euteiches</name>
    <dbReference type="NCBI Taxonomy" id="100861"/>
    <lineage>
        <taxon>Eukaryota</taxon>
        <taxon>Sar</taxon>
        <taxon>Stramenopiles</taxon>
        <taxon>Oomycota</taxon>
        <taxon>Saprolegniomycetes</taxon>
        <taxon>Saprolegniales</taxon>
        <taxon>Verrucalvaceae</taxon>
        <taxon>Aphanomyces</taxon>
    </lineage>
</organism>
<dbReference type="GO" id="GO:0004252">
    <property type="term" value="F:serine-type endopeptidase activity"/>
    <property type="evidence" value="ECO:0007669"/>
    <property type="project" value="InterPro"/>
</dbReference>
<keyword evidence="5" id="KW-1185">Reference proteome</keyword>
<feature type="domain" description="Peptidase S1" evidence="3">
    <location>
        <begin position="37"/>
        <end position="253"/>
    </location>
</feature>
<feature type="chain" id="PRO_5026099496" description="Peptidase S1 domain-containing protein" evidence="2">
    <location>
        <begin position="31"/>
        <end position="273"/>
    </location>
</feature>
<dbReference type="InterPro" id="IPR009003">
    <property type="entry name" value="Peptidase_S1_PA"/>
</dbReference>
<dbReference type="EMBL" id="VJMJ01000076">
    <property type="protein sequence ID" value="KAF0738337.1"/>
    <property type="molecule type" value="Genomic_DNA"/>
</dbReference>
<proteinExistence type="predicted"/>
<dbReference type="InterPro" id="IPR043504">
    <property type="entry name" value="Peptidase_S1_PA_chymotrypsin"/>
</dbReference>
<evidence type="ECO:0000313" key="5">
    <source>
        <dbReference type="Proteomes" id="UP000481153"/>
    </source>
</evidence>
<dbReference type="Pfam" id="PF00089">
    <property type="entry name" value="Trypsin"/>
    <property type="match status" value="1"/>
</dbReference>
<dbReference type="Gene3D" id="2.40.10.10">
    <property type="entry name" value="Trypsin-like serine proteases"/>
    <property type="match status" value="1"/>
</dbReference>
<evidence type="ECO:0000313" key="4">
    <source>
        <dbReference type="EMBL" id="KAF0738337.1"/>
    </source>
</evidence>
<keyword evidence="1" id="KW-0843">Virulence</keyword>
<dbReference type="SUPFAM" id="SSF50494">
    <property type="entry name" value="Trypsin-like serine proteases"/>
    <property type="match status" value="1"/>
</dbReference>
<gene>
    <name evidence="4" type="ORF">Ae201684_005775</name>
</gene>
<name>A0A6G0XDN3_9STRA</name>
<sequence length="273" mass="29755">MSHSRAHCISRRLMVLWLLLLAAISTRVEATIIHVDMANGTAVQQPAPSYIAYVYTGTNANVATGVLIAPRFVLTTAKTSSLALSVTLNTTKPLGLDGERISVIRTFVHPFFNRSSLSFDLGVLQLDHDSKSTPAPLSFDYCPRDTKATVRGFGRVQYDQKADILRESSGHVLSNDDCINMNDPSGKAPNDLMCIIGPYPCMGDAGGPVTIVNKDGQEVVVAVQSWTSDKCMGDFGGYVRLSNAVEFFKPFLRGQDVCQQNLVRPTLLSQLTR</sequence>
<dbReference type="PANTHER" id="PTHR24260">
    <property type="match status" value="1"/>
</dbReference>
<evidence type="ECO:0000256" key="2">
    <source>
        <dbReference type="SAM" id="SignalP"/>
    </source>
</evidence>
<reference evidence="4 5" key="1">
    <citation type="submission" date="2019-07" db="EMBL/GenBank/DDBJ databases">
        <title>Genomics analysis of Aphanomyces spp. identifies a new class of oomycete effector associated with host adaptation.</title>
        <authorList>
            <person name="Gaulin E."/>
        </authorList>
    </citation>
    <scope>NUCLEOTIDE SEQUENCE [LARGE SCALE GENOMIC DNA]</scope>
    <source>
        <strain evidence="4 5">ATCC 201684</strain>
    </source>
</reference>
<evidence type="ECO:0000259" key="3">
    <source>
        <dbReference type="PROSITE" id="PS50240"/>
    </source>
</evidence>
<protein>
    <recommendedName>
        <fullName evidence="3">Peptidase S1 domain-containing protein</fullName>
    </recommendedName>
</protein>
<dbReference type="PROSITE" id="PS50240">
    <property type="entry name" value="TRYPSIN_DOM"/>
    <property type="match status" value="1"/>
</dbReference>
<evidence type="ECO:0000256" key="1">
    <source>
        <dbReference type="ARBA" id="ARBA00023026"/>
    </source>
</evidence>
<comment type="caution">
    <text evidence="4">The sequence shown here is derived from an EMBL/GenBank/DDBJ whole genome shotgun (WGS) entry which is preliminary data.</text>
</comment>
<accession>A0A6G0XDN3</accession>
<dbReference type="AlphaFoldDB" id="A0A6G0XDN3"/>
<dbReference type="SMART" id="SM00020">
    <property type="entry name" value="Tryp_SPc"/>
    <property type="match status" value="1"/>
</dbReference>
<dbReference type="InterPro" id="IPR001254">
    <property type="entry name" value="Trypsin_dom"/>
</dbReference>
<dbReference type="InterPro" id="IPR051333">
    <property type="entry name" value="CLIP_Serine_Protease"/>
</dbReference>
<dbReference type="PANTHER" id="PTHR24260:SF147">
    <property type="entry name" value="EG:BACR7A4.3 PROTEIN-RELATED"/>
    <property type="match status" value="1"/>
</dbReference>